<sequence length="100" mass="11186">MARQPARWQGVIGGPVKRWRGHCTDCVVARARMGRDRWLVVTNPAGGRVTEGKVARLCESGRCARHIPHERRCRSHKVGGAHQGRRVCRVVAEVISNKAR</sequence>
<reference evidence="3" key="2">
    <citation type="submission" date="2009-11" db="EMBL/GenBank/DDBJ databases">
        <title>The Genome Sequence of Allomyces macrogynus strain ATCC 38327.</title>
        <authorList>
            <consortium name="The Broad Institute Genome Sequencing Platform"/>
            <person name="Russ C."/>
            <person name="Cuomo C."/>
            <person name="Shea T."/>
            <person name="Young S.K."/>
            <person name="Zeng Q."/>
            <person name="Koehrsen M."/>
            <person name="Haas B."/>
            <person name="Borodovsky M."/>
            <person name="Guigo R."/>
            <person name="Alvarado L."/>
            <person name="Berlin A."/>
            <person name="Borenstein D."/>
            <person name="Chen Z."/>
            <person name="Engels R."/>
            <person name="Freedman E."/>
            <person name="Gellesch M."/>
            <person name="Goldberg J."/>
            <person name="Griggs A."/>
            <person name="Gujja S."/>
            <person name="Heiman D."/>
            <person name="Hepburn T."/>
            <person name="Howarth C."/>
            <person name="Jen D."/>
            <person name="Larson L."/>
            <person name="Lewis B."/>
            <person name="Mehta T."/>
            <person name="Park D."/>
            <person name="Pearson M."/>
            <person name="Roberts A."/>
            <person name="Saif S."/>
            <person name="Shenoy N."/>
            <person name="Sisk P."/>
            <person name="Stolte C."/>
            <person name="Sykes S."/>
            <person name="Walk T."/>
            <person name="White J."/>
            <person name="Yandava C."/>
            <person name="Burger G."/>
            <person name="Gray M.W."/>
            <person name="Holland P.W.H."/>
            <person name="King N."/>
            <person name="Lang F.B.F."/>
            <person name="Roger A.J."/>
            <person name="Ruiz-Trillo I."/>
            <person name="Lander E."/>
            <person name="Nusbaum C."/>
        </authorList>
    </citation>
    <scope>NUCLEOTIDE SEQUENCE [LARGE SCALE GENOMIC DNA]</scope>
    <source>
        <strain evidence="3">ATCC 38327</strain>
    </source>
</reference>
<evidence type="ECO:0000313" key="3">
    <source>
        <dbReference type="Proteomes" id="UP000054350"/>
    </source>
</evidence>
<dbReference type="InterPro" id="IPR013087">
    <property type="entry name" value="Znf_C2H2_type"/>
</dbReference>
<reference evidence="2 3" key="1">
    <citation type="submission" date="2009-11" db="EMBL/GenBank/DDBJ databases">
        <title>Annotation of Allomyces macrogynus ATCC 38327.</title>
        <authorList>
            <consortium name="The Broad Institute Genome Sequencing Platform"/>
            <person name="Russ C."/>
            <person name="Cuomo C."/>
            <person name="Burger G."/>
            <person name="Gray M.W."/>
            <person name="Holland P.W.H."/>
            <person name="King N."/>
            <person name="Lang F.B.F."/>
            <person name="Roger A.J."/>
            <person name="Ruiz-Trillo I."/>
            <person name="Young S.K."/>
            <person name="Zeng Q."/>
            <person name="Gargeya S."/>
            <person name="Fitzgerald M."/>
            <person name="Haas B."/>
            <person name="Abouelleil A."/>
            <person name="Alvarado L."/>
            <person name="Arachchi H.M."/>
            <person name="Berlin A."/>
            <person name="Chapman S.B."/>
            <person name="Gearin G."/>
            <person name="Goldberg J."/>
            <person name="Griggs A."/>
            <person name="Gujja S."/>
            <person name="Hansen M."/>
            <person name="Heiman D."/>
            <person name="Howarth C."/>
            <person name="Larimer J."/>
            <person name="Lui A."/>
            <person name="MacDonald P.J.P."/>
            <person name="McCowen C."/>
            <person name="Montmayeur A."/>
            <person name="Murphy C."/>
            <person name="Neiman D."/>
            <person name="Pearson M."/>
            <person name="Priest M."/>
            <person name="Roberts A."/>
            <person name="Saif S."/>
            <person name="Shea T."/>
            <person name="Sisk P."/>
            <person name="Stolte C."/>
            <person name="Sykes S."/>
            <person name="Wortman J."/>
            <person name="Nusbaum C."/>
            <person name="Birren B."/>
        </authorList>
    </citation>
    <scope>NUCLEOTIDE SEQUENCE [LARGE SCALE GENOMIC DNA]</scope>
    <source>
        <strain evidence="2 3">ATCC 38327</strain>
    </source>
</reference>
<name>A0A0L0SEY4_ALLM3</name>
<dbReference type="AlphaFoldDB" id="A0A0L0SEY4"/>
<dbReference type="EMBL" id="GG745337">
    <property type="protein sequence ID" value="KNE60992.1"/>
    <property type="molecule type" value="Genomic_DNA"/>
</dbReference>
<evidence type="ECO:0000313" key="2">
    <source>
        <dbReference type="EMBL" id="KNE60992.1"/>
    </source>
</evidence>
<dbReference type="Proteomes" id="UP000054350">
    <property type="component" value="Unassembled WGS sequence"/>
</dbReference>
<accession>A0A0L0SEY4</accession>
<keyword evidence="3" id="KW-1185">Reference proteome</keyword>
<organism evidence="2 3">
    <name type="scientific">Allomyces macrogynus (strain ATCC 38327)</name>
    <name type="common">Allomyces javanicus var. macrogynus</name>
    <dbReference type="NCBI Taxonomy" id="578462"/>
    <lineage>
        <taxon>Eukaryota</taxon>
        <taxon>Fungi</taxon>
        <taxon>Fungi incertae sedis</taxon>
        <taxon>Blastocladiomycota</taxon>
        <taxon>Blastocladiomycetes</taxon>
        <taxon>Blastocladiales</taxon>
        <taxon>Blastocladiaceae</taxon>
        <taxon>Allomyces</taxon>
    </lineage>
</organism>
<evidence type="ECO:0000259" key="1">
    <source>
        <dbReference type="PROSITE" id="PS00028"/>
    </source>
</evidence>
<feature type="domain" description="C2H2-type" evidence="1">
    <location>
        <begin position="58"/>
        <end position="82"/>
    </location>
</feature>
<dbReference type="PROSITE" id="PS00028">
    <property type="entry name" value="ZINC_FINGER_C2H2_1"/>
    <property type="match status" value="1"/>
</dbReference>
<gene>
    <name evidence="2" type="ORF">AMAG_18722</name>
</gene>
<dbReference type="VEuPathDB" id="FungiDB:AMAG_18722"/>
<proteinExistence type="predicted"/>
<protein>
    <recommendedName>
        <fullName evidence="1">C2H2-type domain-containing protein</fullName>
    </recommendedName>
</protein>